<dbReference type="RefSeq" id="WP_261402208.1">
    <property type="nucleotide sequence ID" value="NZ_CP081869.1"/>
</dbReference>
<name>A0A9E6UKD7_9HYPH</name>
<organism evidence="1 2">
    <name type="scientific">Chenggangzhangella methanolivorans</name>
    <dbReference type="NCBI Taxonomy" id="1437009"/>
    <lineage>
        <taxon>Bacteria</taxon>
        <taxon>Pseudomonadati</taxon>
        <taxon>Pseudomonadota</taxon>
        <taxon>Alphaproteobacteria</taxon>
        <taxon>Hyphomicrobiales</taxon>
        <taxon>Methylopilaceae</taxon>
        <taxon>Chenggangzhangella</taxon>
    </lineage>
</organism>
<proteinExistence type="predicted"/>
<dbReference type="EMBL" id="CP081869">
    <property type="protein sequence ID" value="QZN99176.1"/>
    <property type="molecule type" value="Genomic_DNA"/>
</dbReference>
<accession>A0A9E6UKD7</accession>
<dbReference type="Proteomes" id="UP000825701">
    <property type="component" value="Chromosome"/>
</dbReference>
<sequence>MASKSPVAYRGREQSAFPADAAVAHNDAEPFPTREVHVELSLRARVAPRTAEPVKKRAAAAS</sequence>
<gene>
    <name evidence="1" type="ORF">K6K41_20420</name>
</gene>
<dbReference type="KEGG" id="cmet:K6K41_20420"/>
<protein>
    <submittedName>
        <fullName evidence="1">Uncharacterized protein</fullName>
    </submittedName>
</protein>
<evidence type="ECO:0000313" key="2">
    <source>
        <dbReference type="Proteomes" id="UP000825701"/>
    </source>
</evidence>
<dbReference type="AlphaFoldDB" id="A0A9E6UKD7"/>
<reference evidence="1" key="1">
    <citation type="submission" date="2021-08" db="EMBL/GenBank/DDBJ databases">
        <authorList>
            <person name="Zhang H."/>
            <person name="Xu M."/>
            <person name="Yu Z."/>
            <person name="Yang L."/>
            <person name="Cai Y."/>
        </authorList>
    </citation>
    <scope>NUCLEOTIDE SEQUENCE</scope>
    <source>
        <strain evidence="1">CHL1</strain>
    </source>
</reference>
<keyword evidence="2" id="KW-1185">Reference proteome</keyword>
<evidence type="ECO:0000313" key="1">
    <source>
        <dbReference type="EMBL" id="QZN99176.1"/>
    </source>
</evidence>